<evidence type="ECO:0000313" key="8">
    <source>
        <dbReference type="Proteomes" id="UP000186601"/>
    </source>
</evidence>
<dbReference type="GO" id="GO:0016020">
    <property type="term" value="C:membrane"/>
    <property type="evidence" value="ECO:0007669"/>
    <property type="project" value="TreeGrafter"/>
</dbReference>
<comment type="caution">
    <text evidence="7">The sequence shown here is derived from an EMBL/GenBank/DDBJ whole genome shotgun (WGS) entry which is preliminary data.</text>
</comment>
<organism evidence="7 8">
    <name type="scientific">Hermanssonia centrifuga</name>
    <dbReference type="NCBI Taxonomy" id="98765"/>
    <lineage>
        <taxon>Eukaryota</taxon>
        <taxon>Fungi</taxon>
        <taxon>Dikarya</taxon>
        <taxon>Basidiomycota</taxon>
        <taxon>Agaricomycotina</taxon>
        <taxon>Agaricomycetes</taxon>
        <taxon>Polyporales</taxon>
        <taxon>Meruliaceae</taxon>
        <taxon>Hermanssonia</taxon>
    </lineage>
</organism>
<dbReference type="InterPro" id="IPR036400">
    <property type="entry name" value="Cyt_B5-like_heme/steroid_sf"/>
</dbReference>
<evidence type="ECO:0000256" key="2">
    <source>
        <dbReference type="ARBA" id="ARBA00022723"/>
    </source>
</evidence>
<dbReference type="OrthoDB" id="2856554at2759"/>
<dbReference type="Gene3D" id="3.10.120.10">
    <property type="entry name" value="Cytochrome b5-like heme/steroid binding domain"/>
    <property type="match status" value="1"/>
</dbReference>
<evidence type="ECO:0000313" key="7">
    <source>
        <dbReference type="EMBL" id="PSR72962.1"/>
    </source>
</evidence>
<protein>
    <recommendedName>
        <fullName evidence="6">Cytochrome b5 heme-binding domain-containing protein</fullName>
    </recommendedName>
</protein>
<dbReference type="Proteomes" id="UP000186601">
    <property type="component" value="Unassembled WGS sequence"/>
</dbReference>
<sequence length="208" mass="23609">MSTKSLRTLTREEVAKWIIIDSKVYDVTRFKDLHPGGAAVFLEEETSGQDVTEAFYGLHLHEVLLRPQYQRLQIGLIEGEEPQLHGNLTGEVSKVPYAEPSWLSEGYHSAYFKESHRQLQKATRILVDEIVYPDAQAREQDGKRPSQSVFDRMAEVNLHAMRMGPGKHLQGLSLMNGIVTPEETTATKTEDGKHWIVNGHKKWITNGM</sequence>
<evidence type="ECO:0000256" key="1">
    <source>
        <dbReference type="ARBA" id="ARBA00022617"/>
    </source>
</evidence>
<proteinExistence type="inferred from homology"/>
<dbReference type="GO" id="GO:0050660">
    <property type="term" value="F:flavin adenine dinucleotide binding"/>
    <property type="evidence" value="ECO:0007669"/>
    <property type="project" value="InterPro"/>
</dbReference>
<dbReference type="AlphaFoldDB" id="A0A2R6NLS4"/>
<dbReference type="SUPFAM" id="SSF55856">
    <property type="entry name" value="Cytochrome b5-like heme/steroid binding domain"/>
    <property type="match status" value="1"/>
</dbReference>
<reference evidence="7 8" key="1">
    <citation type="submission" date="2018-02" db="EMBL/GenBank/DDBJ databases">
        <title>Genome sequence of the basidiomycete white-rot fungus Phlebia centrifuga.</title>
        <authorList>
            <person name="Granchi Z."/>
            <person name="Peng M."/>
            <person name="de Vries R.P."/>
            <person name="Hilden K."/>
            <person name="Makela M.R."/>
            <person name="Grigoriev I."/>
            <person name="Riley R."/>
        </authorList>
    </citation>
    <scope>NUCLEOTIDE SEQUENCE [LARGE SCALE GENOMIC DNA]</scope>
    <source>
        <strain evidence="7 8">FBCC195</strain>
    </source>
</reference>
<dbReference type="InterPro" id="IPR018506">
    <property type="entry name" value="Cyt_B5_heme-BS"/>
</dbReference>
<keyword evidence="2 5" id="KW-0479">Metal-binding</keyword>
<keyword evidence="1 5" id="KW-0349">Heme</keyword>
<evidence type="ECO:0000256" key="3">
    <source>
        <dbReference type="ARBA" id="ARBA00023004"/>
    </source>
</evidence>
<evidence type="ECO:0000256" key="4">
    <source>
        <dbReference type="ARBA" id="ARBA00038168"/>
    </source>
</evidence>
<dbReference type="InterPro" id="IPR050668">
    <property type="entry name" value="Cytochrome_b5"/>
</dbReference>
<dbReference type="InterPro" id="IPR009100">
    <property type="entry name" value="AcylCoA_DH/oxidase_NM_dom_sf"/>
</dbReference>
<comment type="similarity">
    <text evidence="4 5">Belongs to the cytochrome b5 family.</text>
</comment>
<dbReference type="GO" id="GO:0046872">
    <property type="term" value="F:metal ion binding"/>
    <property type="evidence" value="ECO:0007669"/>
    <property type="project" value="UniProtKB-UniRule"/>
</dbReference>
<keyword evidence="8" id="KW-1185">Reference proteome</keyword>
<feature type="domain" description="Cytochrome b5 heme-binding" evidence="6">
    <location>
        <begin position="1"/>
        <end position="78"/>
    </location>
</feature>
<dbReference type="STRING" id="98765.A0A2R6NLS4"/>
<dbReference type="SMART" id="SM01117">
    <property type="entry name" value="Cyt-b5"/>
    <property type="match status" value="1"/>
</dbReference>
<dbReference type="GO" id="GO:0016627">
    <property type="term" value="F:oxidoreductase activity, acting on the CH-CH group of donors"/>
    <property type="evidence" value="ECO:0007669"/>
    <property type="project" value="InterPro"/>
</dbReference>
<dbReference type="GO" id="GO:0020037">
    <property type="term" value="F:heme binding"/>
    <property type="evidence" value="ECO:0007669"/>
    <property type="project" value="UniProtKB-UniRule"/>
</dbReference>
<evidence type="ECO:0000259" key="6">
    <source>
        <dbReference type="PROSITE" id="PS50255"/>
    </source>
</evidence>
<accession>A0A2R6NLS4</accession>
<dbReference type="PROSITE" id="PS50255">
    <property type="entry name" value="CYTOCHROME_B5_2"/>
    <property type="match status" value="1"/>
</dbReference>
<dbReference type="Gene3D" id="1.10.540.10">
    <property type="entry name" value="Acyl-CoA dehydrogenase/oxidase, N-terminal domain"/>
    <property type="match status" value="1"/>
</dbReference>
<dbReference type="Pfam" id="PF00173">
    <property type="entry name" value="Cyt-b5"/>
    <property type="match status" value="1"/>
</dbReference>
<dbReference type="PANTHER" id="PTHR19359">
    <property type="entry name" value="CYTOCHROME B5"/>
    <property type="match status" value="1"/>
</dbReference>
<keyword evidence="3 5" id="KW-0408">Iron</keyword>
<dbReference type="EMBL" id="MLYV02001124">
    <property type="protein sequence ID" value="PSR72962.1"/>
    <property type="molecule type" value="Genomic_DNA"/>
</dbReference>
<dbReference type="PROSITE" id="PS00191">
    <property type="entry name" value="CYTOCHROME_B5_1"/>
    <property type="match status" value="1"/>
</dbReference>
<dbReference type="InterPro" id="IPR037069">
    <property type="entry name" value="AcylCoA_DH/ox_N_sf"/>
</dbReference>
<name>A0A2R6NLS4_9APHY</name>
<dbReference type="PANTHER" id="PTHR19359:SF14">
    <property type="entry name" value="CYTOCHROME B5 A"/>
    <property type="match status" value="1"/>
</dbReference>
<evidence type="ECO:0000256" key="5">
    <source>
        <dbReference type="RuleBase" id="RU362121"/>
    </source>
</evidence>
<gene>
    <name evidence="7" type="ORF">PHLCEN_2v11199</name>
</gene>
<dbReference type="InterPro" id="IPR001199">
    <property type="entry name" value="Cyt_B5-like_heme/steroid-bd"/>
</dbReference>
<dbReference type="SUPFAM" id="SSF56645">
    <property type="entry name" value="Acyl-CoA dehydrogenase NM domain-like"/>
    <property type="match status" value="1"/>
</dbReference>